<dbReference type="EMBL" id="JBCEVZ010000009">
    <property type="protein sequence ID" value="MEL5993739.1"/>
    <property type="molecule type" value="Genomic_DNA"/>
</dbReference>
<name>A0ABU9LUQ6_9BACT</name>
<keyword evidence="2" id="KW-0479">Metal-binding</keyword>
<accession>A0ABU9LUQ6</accession>
<dbReference type="PANTHER" id="PTHR37302">
    <property type="entry name" value="SLR1116 PROTEIN"/>
    <property type="match status" value="1"/>
</dbReference>
<gene>
    <name evidence="3" type="ORF">AAFH49_05930</name>
</gene>
<dbReference type="InterPro" id="IPR034660">
    <property type="entry name" value="DinB/YfiT-like"/>
</dbReference>
<sequence>MLINTAFTQQYALVRSARSILLDYCASFAPTHFSTPVAEMNNGSIRELLVHVAGCYYYWLGEVGLNQKATRPQPESVPDVAALRARFAEVDALVAEFSQHYAAEWLVPKSLILPRQAQPLELTPLQLFTHAITHEFHHRGQVLSMSRLLGYVPVDTDIIRT</sequence>
<evidence type="ECO:0000256" key="2">
    <source>
        <dbReference type="ARBA" id="ARBA00022723"/>
    </source>
</evidence>
<protein>
    <submittedName>
        <fullName evidence="3">DinB family protein</fullName>
    </submittedName>
</protein>
<evidence type="ECO:0000313" key="3">
    <source>
        <dbReference type="EMBL" id="MEL5993739.1"/>
    </source>
</evidence>
<dbReference type="Gene3D" id="1.20.120.450">
    <property type="entry name" value="dinb family like domain"/>
    <property type="match status" value="1"/>
</dbReference>
<dbReference type="SUPFAM" id="SSF109854">
    <property type="entry name" value="DinB/YfiT-like putative metalloenzymes"/>
    <property type="match status" value="1"/>
</dbReference>
<dbReference type="InterPro" id="IPR007837">
    <property type="entry name" value="DinB"/>
</dbReference>
<proteinExistence type="inferred from homology"/>
<comment type="similarity">
    <text evidence="1">Belongs to the DinB family.</text>
</comment>
<organism evidence="3 4">
    <name type="scientific">Hymenobacter segetis</name>
    <dbReference type="NCBI Taxonomy" id="2025509"/>
    <lineage>
        <taxon>Bacteria</taxon>
        <taxon>Pseudomonadati</taxon>
        <taxon>Bacteroidota</taxon>
        <taxon>Cytophagia</taxon>
        <taxon>Cytophagales</taxon>
        <taxon>Hymenobacteraceae</taxon>
        <taxon>Hymenobacter</taxon>
    </lineage>
</organism>
<evidence type="ECO:0000256" key="1">
    <source>
        <dbReference type="ARBA" id="ARBA00008635"/>
    </source>
</evidence>
<dbReference type="Pfam" id="PF05163">
    <property type="entry name" value="DinB"/>
    <property type="match status" value="1"/>
</dbReference>
<dbReference type="Proteomes" id="UP001479606">
    <property type="component" value="Unassembled WGS sequence"/>
</dbReference>
<dbReference type="PANTHER" id="PTHR37302:SF3">
    <property type="entry name" value="DAMAGE-INDUCIBLE PROTEIN DINB"/>
    <property type="match status" value="1"/>
</dbReference>
<reference evidence="3 4" key="1">
    <citation type="journal article" date="2018" name="Arch. Microbiol.">
        <title>Hymenobacter segetis sp. nov., isolated from soil.</title>
        <authorList>
            <person name="Ten L.N."/>
            <person name="Lim S.J."/>
            <person name="Kim B.O."/>
            <person name="Kang I.K."/>
            <person name="Jung H.Y."/>
        </authorList>
    </citation>
    <scope>NUCLEOTIDE SEQUENCE [LARGE SCALE GENOMIC DNA]</scope>
    <source>
        <strain evidence="3 4">S7-3-11</strain>
    </source>
</reference>
<comment type="caution">
    <text evidence="3">The sequence shown here is derived from an EMBL/GenBank/DDBJ whole genome shotgun (WGS) entry which is preliminary data.</text>
</comment>
<dbReference type="RefSeq" id="WP_342296584.1">
    <property type="nucleotide sequence ID" value="NZ_JBCEVZ010000009.1"/>
</dbReference>
<keyword evidence="4" id="KW-1185">Reference proteome</keyword>
<evidence type="ECO:0000313" key="4">
    <source>
        <dbReference type="Proteomes" id="UP001479606"/>
    </source>
</evidence>